<proteinExistence type="inferred from homology"/>
<evidence type="ECO:0000259" key="5">
    <source>
        <dbReference type="Pfam" id="PF13458"/>
    </source>
</evidence>
<evidence type="ECO:0000256" key="2">
    <source>
        <dbReference type="ARBA" id="ARBA00022729"/>
    </source>
</evidence>
<dbReference type="CDD" id="cd06339">
    <property type="entry name" value="PBP1_YraM_LppC_lipoprotein-like"/>
    <property type="match status" value="1"/>
</dbReference>
<dbReference type="InterPro" id="IPR028082">
    <property type="entry name" value="Peripla_BP_I"/>
</dbReference>
<dbReference type="Gene3D" id="3.40.50.2300">
    <property type="match status" value="2"/>
</dbReference>
<dbReference type="PANTHER" id="PTHR30483:SF6">
    <property type="entry name" value="PERIPLASMIC BINDING PROTEIN OF ABC TRANSPORTER FOR NATURAL AMINO ACIDS"/>
    <property type="match status" value="1"/>
</dbReference>
<protein>
    <recommendedName>
        <fullName evidence="5">Leucine-binding protein domain-containing protein</fullName>
    </recommendedName>
</protein>
<dbReference type="GO" id="GO:0006865">
    <property type="term" value="P:amino acid transport"/>
    <property type="evidence" value="ECO:0007669"/>
    <property type="project" value="UniProtKB-KW"/>
</dbReference>
<dbReference type="InterPro" id="IPR028081">
    <property type="entry name" value="Leu-bd"/>
</dbReference>
<keyword evidence="3" id="KW-0813">Transport</keyword>
<dbReference type="SUPFAM" id="SSF53822">
    <property type="entry name" value="Periplasmic binding protein-like I"/>
    <property type="match status" value="1"/>
</dbReference>
<evidence type="ECO:0000313" key="6">
    <source>
        <dbReference type="EMBL" id="SMY06028.1"/>
    </source>
</evidence>
<dbReference type="PROSITE" id="PS51257">
    <property type="entry name" value="PROKAR_LIPOPROTEIN"/>
    <property type="match status" value="1"/>
</dbReference>
<keyword evidence="2 4" id="KW-0732">Signal</keyword>
<dbReference type="RefSeq" id="WP_093990254.1">
    <property type="nucleotide sequence ID" value="NZ_FXZK01000001.1"/>
</dbReference>
<evidence type="ECO:0000313" key="7">
    <source>
        <dbReference type="Proteomes" id="UP000201613"/>
    </source>
</evidence>
<feature type="chain" id="PRO_5012195724" description="Leucine-binding protein domain-containing protein" evidence="4">
    <location>
        <begin position="26"/>
        <end position="393"/>
    </location>
</feature>
<dbReference type="OrthoDB" id="7210494at2"/>
<evidence type="ECO:0000256" key="1">
    <source>
        <dbReference type="ARBA" id="ARBA00010062"/>
    </source>
</evidence>
<dbReference type="PANTHER" id="PTHR30483">
    <property type="entry name" value="LEUCINE-SPECIFIC-BINDING PROTEIN"/>
    <property type="match status" value="1"/>
</dbReference>
<evidence type="ECO:0000256" key="4">
    <source>
        <dbReference type="SAM" id="SignalP"/>
    </source>
</evidence>
<feature type="domain" description="Leucine-binding protein" evidence="5">
    <location>
        <begin position="48"/>
        <end position="375"/>
    </location>
</feature>
<reference evidence="6 7" key="1">
    <citation type="submission" date="2017-05" db="EMBL/GenBank/DDBJ databases">
        <authorList>
            <person name="Song R."/>
            <person name="Chenine A.L."/>
            <person name="Ruprecht R.M."/>
        </authorList>
    </citation>
    <scope>NUCLEOTIDE SEQUENCE [LARGE SCALE GENOMIC DNA]</scope>
    <source>
        <strain evidence="6 7">CECT 8899</strain>
    </source>
</reference>
<evidence type="ECO:0000256" key="3">
    <source>
        <dbReference type="ARBA" id="ARBA00022970"/>
    </source>
</evidence>
<keyword evidence="7" id="KW-1185">Reference proteome</keyword>
<keyword evidence="3" id="KW-0029">Amino-acid transport</keyword>
<sequence>MFARLIGRRKAASRLFVFMSLAWLAACTAVSVPGTGGNDGPRIDPTAPVPVALLVPTGSADSSNEFLAQNLENAARLAISDLNGVAIDLRVYSTGANPTQAANAAATAVNEGAKIILGPLFADSANAAGVAVAASGVNVLAFSNNTTIAGGNVFVLGPTFGNTADRLIRYGVRNGLNTYAVAHSDDLQGNLGRDAILSAVRNNGATVASVQGYALSQESIIASSPQIAQASAAADALFLTAGVNADLPILAATLPESGLDLSDTRLVGLTRWNAAPQALALPGLQGGLFALPDQNMTAIFESRYTAAYGDAPHPLAGLAYDGIAAIGALVAQGNADALSRSALTQSQGFQGTAGIFRLLPNGTNERGLAVATIQNNQVVILDPAPRSFGGAGS</sequence>
<name>A0A238L8N7_9RHOB</name>
<dbReference type="Pfam" id="PF13458">
    <property type="entry name" value="Peripla_BP_6"/>
    <property type="match status" value="1"/>
</dbReference>
<dbReference type="AlphaFoldDB" id="A0A238L8N7"/>
<dbReference type="InterPro" id="IPR051010">
    <property type="entry name" value="BCAA_transport"/>
</dbReference>
<accession>A0A238L8N7</accession>
<organism evidence="6 7">
    <name type="scientific">Flavimaricola marinus</name>
    <dbReference type="NCBI Taxonomy" id="1819565"/>
    <lineage>
        <taxon>Bacteria</taxon>
        <taxon>Pseudomonadati</taxon>
        <taxon>Pseudomonadota</taxon>
        <taxon>Alphaproteobacteria</taxon>
        <taxon>Rhodobacterales</taxon>
        <taxon>Paracoccaceae</taxon>
        <taxon>Flavimaricola</taxon>
    </lineage>
</organism>
<feature type="signal peptide" evidence="4">
    <location>
        <begin position="1"/>
        <end position="25"/>
    </location>
</feature>
<gene>
    <name evidence="6" type="ORF">LOM8899_00149</name>
</gene>
<comment type="similarity">
    <text evidence="1">Belongs to the leucine-binding protein family.</text>
</comment>
<dbReference type="EMBL" id="FXZK01000001">
    <property type="protein sequence ID" value="SMY06028.1"/>
    <property type="molecule type" value="Genomic_DNA"/>
</dbReference>
<dbReference type="Proteomes" id="UP000201613">
    <property type="component" value="Unassembled WGS sequence"/>
</dbReference>